<proteinExistence type="predicted"/>
<evidence type="ECO:0000313" key="3">
    <source>
        <dbReference type="Proteomes" id="UP000588112"/>
    </source>
</evidence>
<accession>A0A7W8ZA00</accession>
<dbReference type="Gene3D" id="1.10.150.240">
    <property type="entry name" value="Putative phosphatase, domain 2"/>
    <property type="match status" value="1"/>
</dbReference>
<dbReference type="RefSeq" id="WP_184616683.1">
    <property type="nucleotide sequence ID" value="NZ_BOOS01000044.1"/>
</dbReference>
<dbReference type="Gene3D" id="3.40.50.1000">
    <property type="entry name" value="HAD superfamily/HAD-like"/>
    <property type="match status" value="1"/>
</dbReference>
<feature type="region of interest" description="Disordered" evidence="1">
    <location>
        <begin position="42"/>
        <end position="71"/>
    </location>
</feature>
<dbReference type="InterPro" id="IPR023214">
    <property type="entry name" value="HAD_sf"/>
</dbReference>
<name>A0A7W8ZA00_9ACTN</name>
<organism evidence="2 3">
    <name type="scientific">Sphaerisporangium krabiense</name>
    <dbReference type="NCBI Taxonomy" id="763782"/>
    <lineage>
        <taxon>Bacteria</taxon>
        <taxon>Bacillati</taxon>
        <taxon>Actinomycetota</taxon>
        <taxon>Actinomycetes</taxon>
        <taxon>Streptosporangiales</taxon>
        <taxon>Streptosporangiaceae</taxon>
        <taxon>Sphaerisporangium</taxon>
    </lineage>
</organism>
<dbReference type="InterPro" id="IPR023198">
    <property type="entry name" value="PGP-like_dom2"/>
</dbReference>
<evidence type="ECO:0000313" key="2">
    <source>
        <dbReference type="EMBL" id="MBB5630181.1"/>
    </source>
</evidence>
<dbReference type="AlphaFoldDB" id="A0A7W8ZA00"/>
<reference evidence="2 3" key="1">
    <citation type="submission" date="2020-08" db="EMBL/GenBank/DDBJ databases">
        <title>Sequencing the genomes of 1000 actinobacteria strains.</title>
        <authorList>
            <person name="Klenk H.-P."/>
        </authorList>
    </citation>
    <scope>NUCLEOTIDE SEQUENCE [LARGE SCALE GENOMIC DNA]</scope>
    <source>
        <strain evidence="2 3">DSM 45790</strain>
    </source>
</reference>
<comment type="caution">
    <text evidence="2">The sequence shown here is derived from an EMBL/GenBank/DDBJ whole genome shotgun (WGS) entry which is preliminary data.</text>
</comment>
<dbReference type="EMBL" id="JACHBR010000002">
    <property type="protein sequence ID" value="MBB5630181.1"/>
    <property type="molecule type" value="Genomic_DNA"/>
</dbReference>
<sequence length="71" mass="7539">MPIPHDAVVFDCDGALADTGTAWNDACRDLFARYGMPLDPAARTRLAGPRPAEPGEEPARLLGRPAPDPVV</sequence>
<dbReference type="InterPro" id="IPR036412">
    <property type="entry name" value="HAD-like_sf"/>
</dbReference>
<protein>
    <submittedName>
        <fullName evidence="2">Beta-phosphoglucomutase-like phosphatase (HAD superfamily)</fullName>
    </submittedName>
</protein>
<dbReference type="SUPFAM" id="SSF56784">
    <property type="entry name" value="HAD-like"/>
    <property type="match status" value="1"/>
</dbReference>
<evidence type="ECO:0000256" key="1">
    <source>
        <dbReference type="SAM" id="MobiDB-lite"/>
    </source>
</evidence>
<gene>
    <name evidence="2" type="ORF">BJ981_005945</name>
</gene>
<dbReference type="Proteomes" id="UP000588112">
    <property type="component" value="Unassembled WGS sequence"/>
</dbReference>
<keyword evidence="3" id="KW-1185">Reference proteome</keyword>